<protein>
    <submittedName>
        <fullName evidence="1">Uncharacterized protein</fullName>
    </submittedName>
</protein>
<name>A0A2P5YTA5_GOSBA</name>
<dbReference type="AlphaFoldDB" id="A0A2P5YTA5"/>
<gene>
    <name evidence="1" type="ORF">GOBAR_AA01755</name>
</gene>
<proteinExistence type="predicted"/>
<dbReference type="Proteomes" id="UP000239757">
    <property type="component" value="Unassembled WGS sequence"/>
</dbReference>
<organism evidence="1 2">
    <name type="scientific">Gossypium barbadense</name>
    <name type="common">Sea Island cotton</name>
    <name type="synonym">Hibiscus barbadensis</name>
    <dbReference type="NCBI Taxonomy" id="3634"/>
    <lineage>
        <taxon>Eukaryota</taxon>
        <taxon>Viridiplantae</taxon>
        <taxon>Streptophyta</taxon>
        <taxon>Embryophyta</taxon>
        <taxon>Tracheophyta</taxon>
        <taxon>Spermatophyta</taxon>
        <taxon>Magnoliopsida</taxon>
        <taxon>eudicotyledons</taxon>
        <taxon>Gunneridae</taxon>
        <taxon>Pentapetalae</taxon>
        <taxon>rosids</taxon>
        <taxon>malvids</taxon>
        <taxon>Malvales</taxon>
        <taxon>Malvaceae</taxon>
        <taxon>Malvoideae</taxon>
        <taxon>Gossypium</taxon>
    </lineage>
</organism>
<evidence type="ECO:0000313" key="2">
    <source>
        <dbReference type="Proteomes" id="UP000239757"/>
    </source>
</evidence>
<sequence>MGSNNCWSVELGRGACIQLQGGTARASCSSWRCTVRAAHLCLSTRREVYGAGKGGHAYSCREGLLGHHAAAGGALFGLPICAYLPGAINRAYPTGSIPFYQYFDPLNHKRE</sequence>
<dbReference type="EMBL" id="KZ662808">
    <property type="protein sequence ID" value="PPS18811.1"/>
    <property type="molecule type" value="Genomic_DNA"/>
</dbReference>
<reference evidence="1 2" key="1">
    <citation type="submission" date="2015-01" db="EMBL/GenBank/DDBJ databases">
        <title>Genome of allotetraploid Gossypium barbadense reveals genomic plasticity and fiber elongation in cotton evolution.</title>
        <authorList>
            <person name="Chen X."/>
            <person name="Liu X."/>
            <person name="Zhao B."/>
            <person name="Zheng H."/>
            <person name="Hu Y."/>
            <person name="Lu G."/>
            <person name="Yang C."/>
            <person name="Chen J."/>
            <person name="Shan C."/>
            <person name="Zhang L."/>
            <person name="Zhou Y."/>
            <person name="Wang L."/>
            <person name="Guo W."/>
            <person name="Bai Y."/>
            <person name="Ruan J."/>
            <person name="Shangguan X."/>
            <person name="Mao Y."/>
            <person name="Jiang J."/>
            <person name="Zhu Y."/>
            <person name="Lei J."/>
            <person name="Kang H."/>
            <person name="Chen S."/>
            <person name="He X."/>
            <person name="Wang R."/>
            <person name="Wang Y."/>
            <person name="Chen J."/>
            <person name="Wang L."/>
            <person name="Yu S."/>
            <person name="Wang B."/>
            <person name="Wei J."/>
            <person name="Song S."/>
            <person name="Lu X."/>
            <person name="Gao Z."/>
            <person name="Gu W."/>
            <person name="Deng X."/>
            <person name="Ma D."/>
            <person name="Wang S."/>
            <person name="Liang W."/>
            <person name="Fang L."/>
            <person name="Cai C."/>
            <person name="Zhu X."/>
            <person name="Zhou B."/>
            <person name="Zhang Y."/>
            <person name="Chen Z."/>
            <person name="Xu S."/>
            <person name="Zhu R."/>
            <person name="Wang S."/>
            <person name="Zhang T."/>
            <person name="Zhao G."/>
        </authorList>
    </citation>
    <scope>NUCLEOTIDE SEQUENCE [LARGE SCALE GENOMIC DNA]</scope>
    <source>
        <strain evidence="2">cv. Xinhai21</strain>
        <tissue evidence="1">Leaf</tissue>
    </source>
</reference>
<evidence type="ECO:0000313" key="1">
    <source>
        <dbReference type="EMBL" id="PPS18811.1"/>
    </source>
</evidence>
<accession>A0A2P5YTA5</accession>